<accession>A0A4C1WGE5</accession>
<protein>
    <submittedName>
        <fullName evidence="1">Uncharacterized protein</fullName>
    </submittedName>
</protein>
<keyword evidence="2" id="KW-1185">Reference proteome</keyword>
<dbReference type="EMBL" id="BGZK01000539">
    <property type="protein sequence ID" value="GBP49197.1"/>
    <property type="molecule type" value="Genomic_DNA"/>
</dbReference>
<name>A0A4C1WGE5_EUMVA</name>
<reference evidence="1 2" key="1">
    <citation type="journal article" date="2019" name="Commun. Biol.">
        <title>The bagworm genome reveals a unique fibroin gene that provides high tensile strength.</title>
        <authorList>
            <person name="Kono N."/>
            <person name="Nakamura H."/>
            <person name="Ohtoshi R."/>
            <person name="Tomita M."/>
            <person name="Numata K."/>
            <person name="Arakawa K."/>
        </authorList>
    </citation>
    <scope>NUCLEOTIDE SEQUENCE [LARGE SCALE GENOMIC DNA]</scope>
</reference>
<dbReference type="Proteomes" id="UP000299102">
    <property type="component" value="Unassembled WGS sequence"/>
</dbReference>
<comment type="caution">
    <text evidence="1">The sequence shown here is derived from an EMBL/GenBank/DDBJ whole genome shotgun (WGS) entry which is preliminary data.</text>
</comment>
<sequence length="178" mass="20292">MDLTPPELPSKRSPKGKSIFKCLANFPLVITFLCCRGSGLPAANASDKCEYNREPEERLFPLDEIFPGVRSVYSVVTHGHYSNLENMELSGIDQQNRPSFNLFFFISLRNGYIAIDMKHLSIEFHEKRLKIDYMPQRIAAVQTYMTILEASRLRFTSATVPLNHILDGEKQSYTGVNE</sequence>
<dbReference type="AlphaFoldDB" id="A0A4C1WGE5"/>
<proteinExistence type="predicted"/>
<evidence type="ECO:0000313" key="1">
    <source>
        <dbReference type="EMBL" id="GBP49197.1"/>
    </source>
</evidence>
<organism evidence="1 2">
    <name type="scientific">Eumeta variegata</name>
    <name type="common">Bagworm moth</name>
    <name type="synonym">Eumeta japonica</name>
    <dbReference type="NCBI Taxonomy" id="151549"/>
    <lineage>
        <taxon>Eukaryota</taxon>
        <taxon>Metazoa</taxon>
        <taxon>Ecdysozoa</taxon>
        <taxon>Arthropoda</taxon>
        <taxon>Hexapoda</taxon>
        <taxon>Insecta</taxon>
        <taxon>Pterygota</taxon>
        <taxon>Neoptera</taxon>
        <taxon>Endopterygota</taxon>
        <taxon>Lepidoptera</taxon>
        <taxon>Glossata</taxon>
        <taxon>Ditrysia</taxon>
        <taxon>Tineoidea</taxon>
        <taxon>Psychidae</taxon>
        <taxon>Oiketicinae</taxon>
        <taxon>Eumeta</taxon>
    </lineage>
</organism>
<gene>
    <name evidence="1" type="ORF">EVAR_46215_1</name>
</gene>
<evidence type="ECO:0000313" key="2">
    <source>
        <dbReference type="Proteomes" id="UP000299102"/>
    </source>
</evidence>